<evidence type="ECO:0000259" key="6">
    <source>
        <dbReference type="PROSITE" id="PS50011"/>
    </source>
</evidence>
<feature type="domain" description="Protein kinase" evidence="6">
    <location>
        <begin position="83"/>
        <end position="355"/>
    </location>
</feature>
<organism evidence="7 8">
    <name type="scientific">Rhodanobacter terrae</name>
    <dbReference type="NCBI Taxonomy" id="418647"/>
    <lineage>
        <taxon>Bacteria</taxon>
        <taxon>Pseudomonadati</taxon>
        <taxon>Pseudomonadota</taxon>
        <taxon>Gammaproteobacteria</taxon>
        <taxon>Lysobacterales</taxon>
        <taxon>Rhodanobacteraceae</taxon>
        <taxon>Rhodanobacter</taxon>
    </lineage>
</organism>
<dbReference type="SUPFAM" id="SSF56112">
    <property type="entry name" value="Protein kinase-like (PK-like)"/>
    <property type="match status" value="1"/>
</dbReference>
<evidence type="ECO:0000256" key="3">
    <source>
        <dbReference type="ARBA" id="ARBA00022777"/>
    </source>
</evidence>
<dbReference type="Gene3D" id="3.30.200.20">
    <property type="entry name" value="Phosphorylase Kinase, domain 1"/>
    <property type="match status" value="1"/>
</dbReference>
<name>A0ABW0T302_9GAMM</name>
<dbReference type="EMBL" id="JBHSNG010000027">
    <property type="protein sequence ID" value="MFC5582944.1"/>
    <property type="molecule type" value="Genomic_DNA"/>
</dbReference>
<dbReference type="PANTHER" id="PTHR43289">
    <property type="entry name" value="MITOGEN-ACTIVATED PROTEIN KINASE KINASE KINASE 20-RELATED"/>
    <property type="match status" value="1"/>
</dbReference>
<keyword evidence="1" id="KW-0808">Transferase</keyword>
<dbReference type="InterPro" id="IPR008271">
    <property type="entry name" value="Ser/Thr_kinase_AS"/>
</dbReference>
<feature type="binding site" evidence="5">
    <location>
        <position position="114"/>
    </location>
    <ligand>
        <name>ATP</name>
        <dbReference type="ChEBI" id="CHEBI:30616"/>
    </ligand>
</feature>
<dbReference type="InterPro" id="IPR011990">
    <property type="entry name" value="TPR-like_helical_dom_sf"/>
</dbReference>
<evidence type="ECO:0000256" key="4">
    <source>
        <dbReference type="ARBA" id="ARBA00022840"/>
    </source>
</evidence>
<evidence type="ECO:0000256" key="1">
    <source>
        <dbReference type="ARBA" id="ARBA00022679"/>
    </source>
</evidence>
<dbReference type="CDD" id="cd14014">
    <property type="entry name" value="STKc_PknB_like"/>
    <property type="match status" value="1"/>
</dbReference>
<dbReference type="PROSITE" id="PS50011">
    <property type="entry name" value="PROTEIN_KINASE_DOM"/>
    <property type="match status" value="1"/>
</dbReference>
<dbReference type="InterPro" id="IPR017441">
    <property type="entry name" value="Protein_kinase_ATP_BS"/>
</dbReference>
<dbReference type="Gene3D" id="1.10.510.10">
    <property type="entry name" value="Transferase(Phosphotransferase) domain 1"/>
    <property type="match status" value="1"/>
</dbReference>
<dbReference type="InterPro" id="IPR000719">
    <property type="entry name" value="Prot_kinase_dom"/>
</dbReference>
<keyword evidence="4 5" id="KW-0067">ATP-binding</keyword>
<evidence type="ECO:0000256" key="2">
    <source>
        <dbReference type="ARBA" id="ARBA00022741"/>
    </source>
</evidence>
<sequence>MGSTPSLRDLFEEALTLPAAARARLLAERCPDPVRRAEIERLLAADAVEGELLSTGDAVNAARVIGDTSVVEALPAGSHIGPFELVEVLGEGGSSTVFRAFRDAESVRQEVAIKLLARGLYTADAQRQFRREREALARLRHPGIARLIEGGITDSGHAYIALELVDGLPITRYASEHGLDLRQRLVLFLMVCRAVETAHRALIVHRDLKPSNVLVTAGGHVKLLDFGIAKLLDEDATDAIRTQHRALTPAYAAPEQFAQQPITTATDVYALGILLDELITGCRRAAGDTGTPSSRITPPSIATAYGSAQALASVASIRRKLRGDLDNIVLKATATEPERRYASAGALAEDIERHLDRQPVQAHPPSRWYRTSKFIDRHRGGVATAAVFVLAILVSLSVALWQAHVARQQAARANMVRAFVESLFAPIRYGVAASKQPSLDELLARGVAKLDTSPQMDDGGRVDLLAMFSRLYENLGDAAQSRKLANQAVALSERALAPSDIEAIRALTARGYAEVRTEDFAAGGADLRLAHQRMLAQGIHGEALIDLLGPLGAVENSEGHGEIALGLAREALAERIATWGVDDPRVGIGYNDVASALEGLERYDEAIGMWRKTWQFELAHFGPSSNESTLALAGWASSAFRAGHWRLAHELFAQALAMYARNGSRPQLTQVYAAQKTCVLEGLRADRASAQAHCGQAQAWSAGGFGADTALHGDSLEATAFGDVEAGDLAGARKRFEAARELYGSDPANRMRIGRVDSELAGIDLLEGQPALARALLPDAIAGLRTRQYQMPPLIAEARLLLACSQSAGPQCPGALSATVDRDLAAIASRGDPQLLWVHTLLAQVELEHGELGRAKVRLAAAIQRASHELQPAHPRRLAAQLWLAVAAARGGDCAYAATQTSAARAIIEAGDLASHPELAGASALLRRPIASCHALLN</sequence>
<dbReference type="RefSeq" id="WP_377329506.1">
    <property type="nucleotide sequence ID" value="NZ_JBHSNG010000027.1"/>
</dbReference>
<dbReference type="PROSITE" id="PS00108">
    <property type="entry name" value="PROTEIN_KINASE_ST"/>
    <property type="match status" value="1"/>
</dbReference>
<dbReference type="SUPFAM" id="SSF48452">
    <property type="entry name" value="TPR-like"/>
    <property type="match status" value="1"/>
</dbReference>
<comment type="caution">
    <text evidence="7">The sequence shown here is derived from an EMBL/GenBank/DDBJ whole genome shotgun (WGS) entry which is preliminary data.</text>
</comment>
<reference evidence="8" key="1">
    <citation type="journal article" date="2019" name="Int. J. Syst. Evol. Microbiol.">
        <title>The Global Catalogue of Microorganisms (GCM) 10K type strain sequencing project: providing services to taxonomists for standard genome sequencing and annotation.</title>
        <authorList>
            <consortium name="The Broad Institute Genomics Platform"/>
            <consortium name="The Broad Institute Genome Sequencing Center for Infectious Disease"/>
            <person name="Wu L."/>
            <person name="Ma J."/>
        </authorList>
    </citation>
    <scope>NUCLEOTIDE SEQUENCE [LARGE SCALE GENOMIC DNA]</scope>
    <source>
        <strain evidence="8">CGMCC 1.13587</strain>
    </source>
</reference>
<proteinExistence type="predicted"/>
<evidence type="ECO:0000256" key="5">
    <source>
        <dbReference type="PROSITE-ProRule" id="PRU10141"/>
    </source>
</evidence>
<dbReference type="GO" id="GO:0016301">
    <property type="term" value="F:kinase activity"/>
    <property type="evidence" value="ECO:0007669"/>
    <property type="project" value="UniProtKB-KW"/>
</dbReference>
<evidence type="ECO:0000313" key="7">
    <source>
        <dbReference type="EMBL" id="MFC5582944.1"/>
    </source>
</evidence>
<accession>A0ABW0T302</accession>
<dbReference type="Gene3D" id="1.25.40.10">
    <property type="entry name" value="Tetratricopeptide repeat domain"/>
    <property type="match status" value="1"/>
</dbReference>
<dbReference type="PROSITE" id="PS00107">
    <property type="entry name" value="PROTEIN_KINASE_ATP"/>
    <property type="match status" value="1"/>
</dbReference>
<dbReference type="Pfam" id="PF00069">
    <property type="entry name" value="Pkinase"/>
    <property type="match status" value="1"/>
</dbReference>
<keyword evidence="3 7" id="KW-0418">Kinase</keyword>
<dbReference type="PANTHER" id="PTHR43289:SF34">
    <property type="entry name" value="SERINE_THREONINE-PROTEIN KINASE YBDM-RELATED"/>
    <property type="match status" value="1"/>
</dbReference>
<evidence type="ECO:0000313" key="8">
    <source>
        <dbReference type="Proteomes" id="UP001596111"/>
    </source>
</evidence>
<dbReference type="SMART" id="SM00220">
    <property type="entry name" value="S_TKc"/>
    <property type="match status" value="1"/>
</dbReference>
<keyword evidence="8" id="KW-1185">Reference proteome</keyword>
<keyword evidence="2 5" id="KW-0547">Nucleotide-binding</keyword>
<dbReference type="InterPro" id="IPR011009">
    <property type="entry name" value="Kinase-like_dom_sf"/>
</dbReference>
<protein>
    <submittedName>
        <fullName evidence="7">Protein kinase</fullName>
    </submittedName>
</protein>
<gene>
    <name evidence="7" type="ORF">ACFPPB_17650</name>
</gene>
<dbReference type="Proteomes" id="UP001596111">
    <property type="component" value="Unassembled WGS sequence"/>
</dbReference>